<dbReference type="InterPro" id="IPR019540">
    <property type="entry name" value="PtdIno-glycan_biosynth_class_S"/>
</dbReference>
<reference evidence="9 10" key="1">
    <citation type="submission" date="2024-11" db="EMBL/GenBank/DDBJ databases">
        <title>Adaptive evolution of stress response genes in parasites aligns with host niche diversity.</title>
        <authorList>
            <person name="Hahn C."/>
            <person name="Resl P."/>
        </authorList>
    </citation>
    <scope>NUCLEOTIDE SEQUENCE [LARGE SCALE GENOMIC DNA]</scope>
    <source>
        <strain evidence="9">EGGRZ-B1_66</strain>
        <tissue evidence="9">Body</tissue>
    </source>
</reference>
<organism evidence="9 10">
    <name type="scientific">Cichlidogyrus casuarinus</name>
    <dbReference type="NCBI Taxonomy" id="1844966"/>
    <lineage>
        <taxon>Eukaryota</taxon>
        <taxon>Metazoa</taxon>
        <taxon>Spiralia</taxon>
        <taxon>Lophotrochozoa</taxon>
        <taxon>Platyhelminthes</taxon>
        <taxon>Monogenea</taxon>
        <taxon>Monopisthocotylea</taxon>
        <taxon>Dactylogyridea</taxon>
        <taxon>Ancyrocephalidae</taxon>
        <taxon>Cichlidogyrus</taxon>
    </lineage>
</organism>
<proteinExistence type="inferred from homology"/>
<keyword evidence="5" id="KW-0489">Methyltransferase</keyword>
<keyword evidence="8" id="KW-0472">Membrane</keyword>
<keyword evidence="6" id="KW-0808">Transferase</keyword>
<evidence type="ECO:0000256" key="7">
    <source>
        <dbReference type="ARBA" id="ARBA00022691"/>
    </source>
</evidence>
<protein>
    <recommendedName>
        <fullName evidence="3">protein-L-isoaspartate(D-aspartate) O-methyltransferase</fullName>
        <ecNumber evidence="3">2.1.1.77</ecNumber>
    </recommendedName>
</protein>
<evidence type="ECO:0000256" key="4">
    <source>
        <dbReference type="ARBA" id="ARBA00022490"/>
    </source>
</evidence>
<dbReference type="EMBL" id="JBJKFK010000666">
    <property type="protein sequence ID" value="KAL3315779.1"/>
    <property type="molecule type" value="Genomic_DNA"/>
</dbReference>
<evidence type="ECO:0000313" key="9">
    <source>
        <dbReference type="EMBL" id="KAL3315779.1"/>
    </source>
</evidence>
<dbReference type="Pfam" id="PF10510">
    <property type="entry name" value="PIG-S"/>
    <property type="match status" value="1"/>
</dbReference>
<dbReference type="InterPro" id="IPR029063">
    <property type="entry name" value="SAM-dependent_MTases_sf"/>
</dbReference>
<dbReference type="GO" id="GO:0005737">
    <property type="term" value="C:cytoplasm"/>
    <property type="evidence" value="ECO:0007669"/>
    <property type="project" value="UniProtKB-SubCell"/>
</dbReference>
<evidence type="ECO:0000256" key="1">
    <source>
        <dbReference type="ARBA" id="ARBA00004496"/>
    </source>
</evidence>
<evidence type="ECO:0000256" key="2">
    <source>
        <dbReference type="ARBA" id="ARBA00005369"/>
    </source>
</evidence>
<feature type="transmembrane region" description="Helical" evidence="8">
    <location>
        <begin position="252"/>
        <end position="271"/>
    </location>
</feature>
<dbReference type="GO" id="GO:0004719">
    <property type="term" value="F:protein-L-isoaspartate (D-aspartate) O-methyltransferase activity"/>
    <property type="evidence" value="ECO:0007669"/>
    <property type="project" value="UniProtKB-EC"/>
</dbReference>
<dbReference type="AlphaFoldDB" id="A0ABD2Q878"/>
<keyword evidence="8" id="KW-0812">Transmembrane</keyword>
<evidence type="ECO:0000256" key="3">
    <source>
        <dbReference type="ARBA" id="ARBA00011890"/>
    </source>
</evidence>
<dbReference type="Gene3D" id="3.40.50.150">
    <property type="entry name" value="Vaccinia Virus protein VP39"/>
    <property type="match status" value="1"/>
</dbReference>
<dbReference type="PROSITE" id="PS01279">
    <property type="entry name" value="PCMT"/>
    <property type="match status" value="1"/>
</dbReference>
<dbReference type="PANTHER" id="PTHR11579:SF0">
    <property type="entry name" value="PROTEIN-L-ISOASPARTATE(D-ASPARTATE) O-METHYLTRANSFERASE"/>
    <property type="match status" value="1"/>
</dbReference>
<evidence type="ECO:0000313" key="10">
    <source>
        <dbReference type="Proteomes" id="UP001626550"/>
    </source>
</evidence>
<name>A0ABD2Q878_9PLAT</name>
<dbReference type="InterPro" id="IPR000682">
    <property type="entry name" value="PCMT"/>
</dbReference>
<dbReference type="SUPFAM" id="SSF53335">
    <property type="entry name" value="S-adenosyl-L-methionine-dependent methyltransferases"/>
    <property type="match status" value="1"/>
</dbReference>
<keyword evidence="7" id="KW-0949">S-adenosyl-L-methionine</keyword>
<gene>
    <name evidence="9" type="ORF">Ciccas_005587</name>
</gene>
<dbReference type="NCBIfam" id="TIGR00080">
    <property type="entry name" value="pimt"/>
    <property type="match status" value="1"/>
</dbReference>
<evidence type="ECO:0000256" key="8">
    <source>
        <dbReference type="SAM" id="Phobius"/>
    </source>
</evidence>
<dbReference type="CDD" id="cd02440">
    <property type="entry name" value="AdoMet_MTases"/>
    <property type="match status" value="1"/>
</dbReference>
<dbReference type="Pfam" id="PF01135">
    <property type="entry name" value="PCMT"/>
    <property type="match status" value="1"/>
</dbReference>
<keyword evidence="8" id="KW-1133">Transmembrane helix</keyword>
<evidence type="ECO:0000256" key="6">
    <source>
        <dbReference type="ARBA" id="ARBA00022679"/>
    </source>
</evidence>
<comment type="similarity">
    <text evidence="2">Belongs to the methyltransferase superfamily. L-isoaspartyl/D-aspartyl protein methyltransferase family.</text>
</comment>
<dbReference type="PANTHER" id="PTHR11579">
    <property type="entry name" value="PROTEIN-L-ISOASPARTATE O-METHYLTRANSFERASE"/>
    <property type="match status" value="1"/>
</dbReference>
<dbReference type="EC" id="2.1.1.77" evidence="3"/>
<comment type="subcellular location">
    <subcellularLocation>
        <location evidence="1">Cytoplasm</location>
    </subcellularLocation>
</comment>
<dbReference type="Proteomes" id="UP001626550">
    <property type="component" value="Unassembled WGS sequence"/>
</dbReference>
<evidence type="ECO:0000256" key="5">
    <source>
        <dbReference type="ARBA" id="ARBA00022603"/>
    </source>
</evidence>
<accession>A0ABD2Q878</accession>
<sequence>MAWGCSGKNNFELVHNLLTAKIISEPTVVSVMKATDRKFFAPHHPYMDAPQRIGHAATISAPHMHGMVLEELADKLVPGSTVLDVGSGSGYLVVCMALMVGLTGKVVGIEHIDPLQDQAKINLNNWISSNPLLNGQPVDKEIMDIMTLVVGDGRKGYLPEAPFDAIHVGAASPDTPKELIDQLKPGGRLICPVGPDGGAQLLMRYDKSEDGSSYTKKTLTGVQYVPLTDKERQIEEEGVHVVEHNLRKRRHLLALFYLFFAVCVGVPVWYYTTSPIQYSLPLAKIQTLTSKKLVVNLPVKVIDQTGEIANLQPLDRIIHFDHLAFQLTPTFALTPSAEAYNLVVQDTDTIKIERHHNSISIVLPPEAIQSSIIEPLFTTILFDASSLDRLLKTDQKSHKDKKLKASGEYEINLNVMESVKGNTLMHIGLVDFLREWKSFLDNSLKIYWPHVNFTVSASVTHAVSMVELVRPGRDHSYSDSDVSNLVNELEGFIDTSQPAGRILPAVNIVLGLKTDNESANIRFNSQSSAIIEKWGGLMTLDDLGDKQQVIGTYLDSLKIVKVLLGIPSARHENKLLCAEKNLCYEIIFDEPSPTSKDSVFAPKWQRESFLLSQCLDAVGSVRLTLNSLTYIKENQPFLVIRKEIAEQVNLAVDQLIEALRLLEKGGNIPQAFVSAVQADSASYKAFFDPSLLDLLYFPEDQKFGIYIPLFAPLSLPILTAAFKAILFFRKQRSQASKKDD</sequence>
<dbReference type="GO" id="GO:0032259">
    <property type="term" value="P:methylation"/>
    <property type="evidence" value="ECO:0007669"/>
    <property type="project" value="UniProtKB-KW"/>
</dbReference>
<feature type="transmembrane region" description="Helical" evidence="8">
    <location>
        <begin position="705"/>
        <end position="728"/>
    </location>
</feature>
<keyword evidence="10" id="KW-1185">Reference proteome</keyword>
<comment type="caution">
    <text evidence="9">The sequence shown here is derived from an EMBL/GenBank/DDBJ whole genome shotgun (WGS) entry which is preliminary data.</text>
</comment>
<keyword evidence="4" id="KW-0963">Cytoplasm</keyword>